<evidence type="ECO:0000256" key="4">
    <source>
        <dbReference type="ARBA" id="ARBA00022741"/>
    </source>
</evidence>
<evidence type="ECO:0000256" key="6">
    <source>
        <dbReference type="ARBA" id="ARBA00023004"/>
    </source>
</evidence>
<keyword evidence="14" id="KW-1185">Reference proteome</keyword>
<dbReference type="InterPro" id="IPR052378">
    <property type="entry name" value="NosR_regulator"/>
</dbReference>
<dbReference type="InterPro" id="IPR000595">
    <property type="entry name" value="cNMP-bd_dom"/>
</dbReference>
<evidence type="ECO:0000256" key="9">
    <source>
        <dbReference type="SAM" id="Phobius"/>
    </source>
</evidence>
<dbReference type="GO" id="GO:0046872">
    <property type="term" value="F:metal ion binding"/>
    <property type="evidence" value="ECO:0007669"/>
    <property type="project" value="UniProtKB-KW"/>
</dbReference>
<keyword evidence="13" id="KW-0238">DNA-binding</keyword>
<keyword evidence="2" id="KW-1003">Cell membrane</keyword>
<dbReference type="Gene3D" id="1.10.8.60">
    <property type="match status" value="1"/>
</dbReference>
<feature type="transmembrane region" description="Helical" evidence="9">
    <location>
        <begin position="723"/>
        <end position="747"/>
    </location>
</feature>
<dbReference type="Gene3D" id="3.40.50.300">
    <property type="entry name" value="P-loop containing nucleotide triphosphate hydrolases"/>
    <property type="match status" value="1"/>
</dbReference>
<dbReference type="Pfam" id="PF00027">
    <property type="entry name" value="cNMP_binding"/>
    <property type="match status" value="1"/>
</dbReference>
<dbReference type="KEGG" id="dti:Desti_4801"/>
<evidence type="ECO:0000259" key="12">
    <source>
        <dbReference type="PROSITE" id="PS51379"/>
    </source>
</evidence>
<dbReference type="Gene3D" id="2.60.120.10">
    <property type="entry name" value="Jelly Rolls"/>
    <property type="match status" value="1"/>
</dbReference>
<dbReference type="STRING" id="706587.Desti_4801"/>
<evidence type="ECO:0000256" key="7">
    <source>
        <dbReference type="ARBA" id="ARBA00023014"/>
    </source>
</evidence>
<dbReference type="GO" id="GO:0005524">
    <property type="term" value="F:ATP binding"/>
    <property type="evidence" value="ECO:0007669"/>
    <property type="project" value="InterPro"/>
</dbReference>
<dbReference type="InterPro" id="IPR017900">
    <property type="entry name" value="4Fe4S_Fe_S_CS"/>
</dbReference>
<reference evidence="14" key="1">
    <citation type="submission" date="2012-06" db="EMBL/GenBank/DDBJ databases">
        <title>Complete sequence of chromosome of Desulfomonile tiedjei DSM 6799.</title>
        <authorList>
            <person name="Lucas S."/>
            <person name="Copeland A."/>
            <person name="Lapidus A."/>
            <person name="Glavina del Rio T."/>
            <person name="Dalin E."/>
            <person name="Tice H."/>
            <person name="Bruce D."/>
            <person name="Goodwin L."/>
            <person name="Pitluck S."/>
            <person name="Peters L."/>
            <person name="Ovchinnikova G."/>
            <person name="Zeytun A."/>
            <person name="Lu M."/>
            <person name="Kyrpides N."/>
            <person name="Mavromatis K."/>
            <person name="Ivanova N."/>
            <person name="Brettin T."/>
            <person name="Detter J.C."/>
            <person name="Han C."/>
            <person name="Larimer F."/>
            <person name="Land M."/>
            <person name="Hauser L."/>
            <person name="Markowitz V."/>
            <person name="Cheng J.-F."/>
            <person name="Hugenholtz P."/>
            <person name="Woyke T."/>
            <person name="Wu D."/>
            <person name="Spring S."/>
            <person name="Schroeder M."/>
            <person name="Brambilla E."/>
            <person name="Klenk H.-P."/>
            <person name="Eisen J.A."/>
        </authorList>
    </citation>
    <scope>NUCLEOTIDE SEQUENCE [LARGE SCALE GENOMIC DNA]</scope>
    <source>
        <strain evidence="14">ATCC 49306 / DSM 6799 / DCB-1</strain>
    </source>
</reference>
<dbReference type="CDD" id="cd00038">
    <property type="entry name" value="CAP_ED"/>
    <property type="match status" value="1"/>
</dbReference>
<feature type="transmembrane region" description="Helical" evidence="9">
    <location>
        <begin position="589"/>
        <end position="606"/>
    </location>
</feature>
<proteinExistence type="predicted"/>
<sequence length="877" mass="98081">MTKASGNDQIPAEILRIIPPAFRLLVQEKNGLRDFPAGETILGPGKHNHEILLLLSGEASVVLRDDDGQRISVDTLGPGDVFGEIHFFTGIPWNSDSELVADEFCRALVISEQDFEQTMRTDPDFSVSLVKNLVRKVMRLDRSILKMKLRRRALQNLISQRDHIFQDFVTGNYIQKRLASRAEEFAHSDGPVIIIGETGVGKEVLAYNIFSLSHHCKEVFLKVDLLSTLDSRSADVTNESNKSEQEMTEAQIRLFFGYEEPSGDGGTKEIPGYFELSEDGTLLVRGIERLTAVTQMKLLESVATETFRRHGSMRLQKAKVRLIATTRLDPSQITLERHPLIYALLDRALTISPLRTRRKEIPELVNHYIKKYSLEIGKERPKLPKETLKALVNYSWPGNHLELATTLKRAILVAAGGIIHPHDIYFHLKKIEGSGRFNLLRFPRIRQTLTSPLFPAVLQSAATPLFCILLIMLFLGPSDPLKNPAALFSWALGWPILMIAAFLFARFWCSVCPIGTVGELAKKVFSLEKPFPVFLKHHSDFLMAGAALAVIWFEAVTDIRNSPLILALLLVTMLASAVVISMIFERQSWCLYLCGLGGMAGIFAKISMVELRADRNVCISQCVTNECFVGTSTSEGCPFGQAGPRLHSNRLCKLCASCLKNCPHGGINLNLRIPGQELWEERNSNTGTSFLVVGLIGGLFSEMGRRMPLYDWFAGFVPGPDILHFTIFFIASLIFVNLVVIAASLASSRVYRETLTENYTRFGLALLPLAFACFLAFHIYYLLNLGVQLPILVSTYLDFSVFRQLVIKVVPETTFLIQQILIWCGFAGTLVVAFKLGNGMPQENTKKMFGSVPHMLAALIFALLQIQAIWFYFFGTQ</sequence>
<feature type="transmembrane region" description="Helical" evidence="9">
    <location>
        <begin position="759"/>
        <end position="783"/>
    </location>
</feature>
<dbReference type="Pfam" id="PF12801">
    <property type="entry name" value="Fer4_5"/>
    <property type="match status" value="2"/>
</dbReference>
<protein>
    <submittedName>
        <fullName evidence="13">Response regulator with CheY-like receiver, AAA-type ATPase, and DNA-binding domains</fullName>
    </submittedName>
</protein>
<dbReference type="OrthoDB" id="9771372at2"/>
<evidence type="ECO:0000256" key="3">
    <source>
        <dbReference type="ARBA" id="ARBA00022723"/>
    </source>
</evidence>
<dbReference type="GO" id="GO:0006355">
    <property type="term" value="P:regulation of DNA-templated transcription"/>
    <property type="evidence" value="ECO:0007669"/>
    <property type="project" value="InterPro"/>
</dbReference>
<feature type="transmembrane region" description="Helical" evidence="9">
    <location>
        <begin position="815"/>
        <end position="834"/>
    </location>
</feature>
<dbReference type="InterPro" id="IPR058031">
    <property type="entry name" value="AAA_lid_NorR"/>
</dbReference>
<dbReference type="Proteomes" id="UP000006055">
    <property type="component" value="Chromosome"/>
</dbReference>
<feature type="transmembrane region" description="Helical" evidence="9">
    <location>
        <begin position="686"/>
        <end position="703"/>
    </location>
</feature>
<dbReference type="Pfam" id="PF25601">
    <property type="entry name" value="AAA_lid_14"/>
    <property type="match status" value="1"/>
</dbReference>
<keyword evidence="7" id="KW-0411">Iron-sulfur</keyword>
<dbReference type="Pfam" id="PF00158">
    <property type="entry name" value="Sigma54_activat"/>
    <property type="match status" value="1"/>
</dbReference>
<evidence type="ECO:0000256" key="1">
    <source>
        <dbReference type="ARBA" id="ARBA00004236"/>
    </source>
</evidence>
<dbReference type="PROSITE" id="PS51379">
    <property type="entry name" value="4FE4S_FER_2"/>
    <property type="match status" value="1"/>
</dbReference>
<feature type="transmembrane region" description="Helical" evidence="9">
    <location>
        <begin position="564"/>
        <end position="583"/>
    </location>
</feature>
<evidence type="ECO:0000256" key="5">
    <source>
        <dbReference type="ARBA" id="ARBA00022840"/>
    </source>
</evidence>
<feature type="transmembrane region" description="Helical" evidence="9">
    <location>
        <begin position="855"/>
        <end position="874"/>
    </location>
</feature>
<dbReference type="RefSeq" id="WP_014812525.1">
    <property type="nucleotide sequence ID" value="NC_018025.1"/>
</dbReference>
<keyword evidence="6" id="KW-0408">Iron</keyword>
<feature type="transmembrane region" description="Helical" evidence="9">
    <location>
        <begin position="487"/>
        <end position="508"/>
    </location>
</feature>
<dbReference type="eggNOG" id="COG2204">
    <property type="taxonomic scope" value="Bacteria"/>
</dbReference>
<keyword evidence="9" id="KW-0812">Transmembrane</keyword>
<feature type="transmembrane region" description="Helical" evidence="9">
    <location>
        <begin position="453"/>
        <end position="475"/>
    </location>
</feature>
<keyword evidence="3" id="KW-0479">Metal-binding</keyword>
<dbReference type="eggNOG" id="COG0348">
    <property type="taxonomic scope" value="Bacteria"/>
</dbReference>
<feature type="domain" description="4Fe-4S ferredoxin-type" evidence="12">
    <location>
        <begin position="642"/>
        <end position="672"/>
    </location>
</feature>
<evidence type="ECO:0000259" key="10">
    <source>
        <dbReference type="PROSITE" id="PS50042"/>
    </source>
</evidence>
<comment type="subcellular location">
    <subcellularLocation>
        <location evidence="1">Cell membrane</location>
    </subcellularLocation>
</comment>
<dbReference type="GO" id="GO:0003677">
    <property type="term" value="F:DNA binding"/>
    <property type="evidence" value="ECO:0007669"/>
    <property type="project" value="UniProtKB-KW"/>
</dbReference>
<evidence type="ECO:0000313" key="14">
    <source>
        <dbReference type="Proteomes" id="UP000006055"/>
    </source>
</evidence>
<dbReference type="SUPFAM" id="SSF51206">
    <property type="entry name" value="cAMP-binding domain-like"/>
    <property type="match status" value="1"/>
</dbReference>
<dbReference type="InterPro" id="IPR018490">
    <property type="entry name" value="cNMP-bd_dom_sf"/>
</dbReference>
<feature type="domain" description="Sigma-54 factor interaction" evidence="11">
    <location>
        <begin position="168"/>
        <end position="412"/>
    </location>
</feature>
<evidence type="ECO:0000313" key="13">
    <source>
        <dbReference type="EMBL" id="AFM27418.1"/>
    </source>
</evidence>
<keyword evidence="9" id="KW-1133">Transmembrane helix</keyword>
<dbReference type="InterPro" id="IPR025662">
    <property type="entry name" value="Sigma_54_int_dom_ATP-bd_1"/>
</dbReference>
<dbReference type="InterPro" id="IPR002078">
    <property type="entry name" value="Sigma_54_int"/>
</dbReference>
<feature type="domain" description="Cyclic nucleotide-binding" evidence="10">
    <location>
        <begin position="14"/>
        <end position="136"/>
    </location>
</feature>
<dbReference type="eggNOG" id="COG0664">
    <property type="taxonomic scope" value="Bacteria"/>
</dbReference>
<dbReference type="EMBL" id="CP003360">
    <property type="protein sequence ID" value="AFM27418.1"/>
    <property type="molecule type" value="Genomic_DNA"/>
</dbReference>
<dbReference type="PANTHER" id="PTHR30224">
    <property type="entry name" value="ELECTRON TRANSPORT PROTEIN"/>
    <property type="match status" value="1"/>
</dbReference>
<dbReference type="InterPro" id="IPR027417">
    <property type="entry name" value="P-loop_NTPase"/>
</dbReference>
<dbReference type="SUPFAM" id="SSF52540">
    <property type="entry name" value="P-loop containing nucleoside triphosphate hydrolases"/>
    <property type="match status" value="1"/>
</dbReference>
<dbReference type="PANTHER" id="PTHR30224:SF4">
    <property type="entry name" value="ELECTRON TRANSPORT PROTEIN YCCM-RELATED"/>
    <property type="match status" value="1"/>
</dbReference>
<dbReference type="HOGENOM" id="CLU_015763_0_0_7"/>
<evidence type="ECO:0000256" key="2">
    <source>
        <dbReference type="ARBA" id="ARBA00022475"/>
    </source>
</evidence>
<dbReference type="PROSITE" id="PS00675">
    <property type="entry name" value="SIGMA54_INTERACT_1"/>
    <property type="match status" value="1"/>
</dbReference>
<dbReference type="AlphaFoldDB" id="I4CCX7"/>
<dbReference type="InterPro" id="IPR014710">
    <property type="entry name" value="RmlC-like_jellyroll"/>
</dbReference>
<evidence type="ECO:0000259" key="11">
    <source>
        <dbReference type="PROSITE" id="PS50045"/>
    </source>
</evidence>
<organism evidence="13 14">
    <name type="scientific">Desulfomonile tiedjei (strain ATCC 49306 / DSM 6799 / DCB-1)</name>
    <dbReference type="NCBI Taxonomy" id="706587"/>
    <lineage>
        <taxon>Bacteria</taxon>
        <taxon>Pseudomonadati</taxon>
        <taxon>Thermodesulfobacteriota</taxon>
        <taxon>Desulfomonilia</taxon>
        <taxon>Desulfomonilales</taxon>
        <taxon>Desulfomonilaceae</taxon>
        <taxon>Desulfomonile</taxon>
    </lineage>
</organism>
<keyword evidence="8 9" id="KW-0472">Membrane</keyword>
<gene>
    <name evidence="13" type="ordered locus">Desti_4801</name>
</gene>
<dbReference type="SMART" id="SM00100">
    <property type="entry name" value="cNMP"/>
    <property type="match status" value="1"/>
</dbReference>
<dbReference type="GO" id="GO:0051536">
    <property type="term" value="F:iron-sulfur cluster binding"/>
    <property type="evidence" value="ECO:0007669"/>
    <property type="project" value="UniProtKB-KW"/>
</dbReference>
<keyword evidence="5" id="KW-0067">ATP-binding</keyword>
<accession>I4CCX7</accession>
<dbReference type="InterPro" id="IPR017896">
    <property type="entry name" value="4Fe4S_Fe-S-bd"/>
</dbReference>
<dbReference type="PROSITE" id="PS50045">
    <property type="entry name" value="SIGMA54_INTERACT_4"/>
    <property type="match status" value="1"/>
</dbReference>
<dbReference type="GO" id="GO:0005886">
    <property type="term" value="C:plasma membrane"/>
    <property type="evidence" value="ECO:0007669"/>
    <property type="project" value="UniProtKB-SubCell"/>
</dbReference>
<dbReference type="PROSITE" id="PS00198">
    <property type="entry name" value="4FE4S_FER_1"/>
    <property type="match status" value="1"/>
</dbReference>
<evidence type="ECO:0000256" key="8">
    <source>
        <dbReference type="ARBA" id="ARBA00023136"/>
    </source>
</evidence>
<dbReference type="PROSITE" id="PS50042">
    <property type="entry name" value="CNMP_BINDING_3"/>
    <property type="match status" value="1"/>
</dbReference>
<name>I4CCX7_DESTA</name>
<keyword evidence="4" id="KW-0547">Nucleotide-binding</keyword>